<reference evidence="2 3" key="1">
    <citation type="submission" date="2023-07" db="EMBL/GenBank/DDBJ databases">
        <title>Genomic Encyclopedia of Type Strains, Phase IV (KMG-IV): sequencing the most valuable type-strain genomes for metagenomic binning, comparative biology and taxonomic classification.</title>
        <authorList>
            <person name="Goeker M."/>
        </authorList>
    </citation>
    <scope>NUCLEOTIDE SEQUENCE [LARGE SCALE GENOMIC DNA]</scope>
    <source>
        <strain evidence="2 3">DSM 16784</strain>
    </source>
</reference>
<sequence>MKTVVNFRDLGGITTSTGKTVKANRILRSGELVDLANEDKLKLIDNYGLKSIVDFRSSKEIDERPDDCLENTKYYHIDIMKDVENNASKSYFEDNEEYHPDEMMKDVYKTIILDDTANQGYRSFIDVLLNQKEGSTIFHCFAGKDRTGLGAAIILTILGANKEDIISDYLETNVPRKEANDKMLEEKRNQGASEQELEYFNLFMSVKTDYLETAFETANEKYGSFLDYIINGIGVSKNEIETLQEMYLV</sequence>
<dbReference type="InterPro" id="IPR026893">
    <property type="entry name" value="Tyr/Ser_Pase_IphP-type"/>
</dbReference>
<gene>
    <name evidence="2" type="ORF">J2S15_003846</name>
</gene>
<dbReference type="SUPFAM" id="SSF52799">
    <property type="entry name" value="(Phosphotyrosine protein) phosphatases II"/>
    <property type="match status" value="1"/>
</dbReference>
<dbReference type="InterPro" id="IPR016130">
    <property type="entry name" value="Tyr_Pase_AS"/>
</dbReference>
<evidence type="ECO:0000313" key="2">
    <source>
        <dbReference type="EMBL" id="MDQ0363085.1"/>
    </source>
</evidence>
<accession>A0ABU0E881</accession>
<dbReference type="PANTHER" id="PTHR31126:SF1">
    <property type="entry name" value="TYROSINE SPECIFIC PROTEIN PHOSPHATASES DOMAIN-CONTAINING PROTEIN"/>
    <property type="match status" value="1"/>
</dbReference>
<evidence type="ECO:0000256" key="1">
    <source>
        <dbReference type="ARBA" id="ARBA00009580"/>
    </source>
</evidence>
<dbReference type="Pfam" id="PF13350">
    <property type="entry name" value="Y_phosphatase3"/>
    <property type="match status" value="1"/>
</dbReference>
<evidence type="ECO:0000313" key="3">
    <source>
        <dbReference type="Proteomes" id="UP001230220"/>
    </source>
</evidence>
<dbReference type="Proteomes" id="UP001230220">
    <property type="component" value="Unassembled WGS sequence"/>
</dbReference>
<dbReference type="EC" id="3.1.3.48" evidence="2"/>
<keyword evidence="3" id="KW-1185">Reference proteome</keyword>
<keyword evidence="2" id="KW-0378">Hydrolase</keyword>
<organism evidence="2 3">
    <name type="scientific">Breznakia pachnodae</name>
    <dbReference type="NCBI Taxonomy" id="265178"/>
    <lineage>
        <taxon>Bacteria</taxon>
        <taxon>Bacillati</taxon>
        <taxon>Bacillota</taxon>
        <taxon>Erysipelotrichia</taxon>
        <taxon>Erysipelotrichales</taxon>
        <taxon>Erysipelotrichaceae</taxon>
        <taxon>Breznakia</taxon>
    </lineage>
</organism>
<comment type="similarity">
    <text evidence="1">Belongs to the protein-tyrosine phosphatase family.</text>
</comment>
<dbReference type="EMBL" id="JAUSUR010000009">
    <property type="protein sequence ID" value="MDQ0363085.1"/>
    <property type="molecule type" value="Genomic_DNA"/>
</dbReference>
<comment type="caution">
    <text evidence="2">The sequence shown here is derived from an EMBL/GenBank/DDBJ whole genome shotgun (WGS) entry which is preliminary data.</text>
</comment>
<dbReference type="Gene3D" id="3.90.190.10">
    <property type="entry name" value="Protein tyrosine phosphatase superfamily"/>
    <property type="match status" value="1"/>
</dbReference>
<dbReference type="PANTHER" id="PTHR31126">
    <property type="entry name" value="TYROSINE-PROTEIN PHOSPHATASE"/>
    <property type="match status" value="1"/>
</dbReference>
<dbReference type="InterPro" id="IPR029021">
    <property type="entry name" value="Prot-tyrosine_phosphatase-like"/>
</dbReference>
<dbReference type="PROSITE" id="PS00383">
    <property type="entry name" value="TYR_PHOSPHATASE_1"/>
    <property type="match status" value="1"/>
</dbReference>
<dbReference type="GO" id="GO:0004725">
    <property type="term" value="F:protein tyrosine phosphatase activity"/>
    <property type="evidence" value="ECO:0007669"/>
    <property type="project" value="UniProtKB-EC"/>
</dbReference>
<proteinExistence type="inferred from homology"/>
<protein>
    <submittedName>
        <fullName evidence="2">Protein-tyrosine phosphatase</fullName>
        <ecNumber evidence="2">3.1.3.48</ecNumber>
    </submittedName>
</protein>
<name>A0ABU0E881_9FIRM</name>
<dbReference type="RefSeq" id="WP_307411628.1">
    <property type="nucleotide sequence ID" value="NZ_JAUSUR010000009.1"/>
</dbReference>